<evidence type="ECO:0000313" key="2">
    <source>
        <dbReference type="EMBL" id="WCR09997.1"/>
    </source>
</evidence>
<organism evidence="2 3">
    <name type="scientific">Paracoccus stylophorae</name>
    <dbReference type="NCBI Taxonomy" id="659350"/>
    <lineage>
        <taxon>Bacteria</taxon>
        <taxon>Pseudomonadati</taxon>
        <taxon>Pseudomonadota</taxon>
        <taxon>Alphaproteobacteria</taxon>
        <taxon>Rhodobacterales</taxon>
        <taxon>Paracoccaceae</taxon>
        <taxon>Paracoccus</taxon>
    </lineage>
</organism>
<dbReference type="Proteomes" id="UP001218412">
    <property type="component" value="Chromosome"/>
</dbReference>
<sequence length="82" mass="8876">MNKAMLICTALAAPSWALAEGTVEVMSWGGATAIGVSMTDMGNLATPVQARRNMTNALPFDNDFWVDHMSQLNERFAAWLAS</sequence>
<dbReference type="RefSeq" id="WP_272858057.1">
    <property type="nucleotide sequence ID" value="NZ_CP067134.1"/>
</dbReference>
<proteinExistence type="predicted"/>
<protein>
    <submittedName>
        <fullName evidence="2">Uncharacterized protein</fullName>
    </submittedName>
</protein>
<feature type="signal peptide" evidence="1">
    <location>
        <begin position="1"/>
        <end position="19"/>
    </location>
</feature>
<feature type="chain" id="PRO_5046998467" evidence="1">
    <location>
        <begin position="20"/>
        <end position="82"/>
    </location>
</feature>
<keyword evidence="1" id="KW-0732">Signal</keyword>
<evidence type="ECO:0000256" key="1">
    <source>
        <dbReference type="SAM" id="SignalP"/>
    </source>
</evidence>
<keyword evidence="3" id="KW-1185">Reference proteome</keyword>
<gene>
    <name evidence="2" type="ORF">JHW45_13090</name>
</gene>
<evidence type="ECO:0000313" key="3">
    <source>
        <dbReference type="Proteomes" id="UP001218412"/>
    </source>
</evidence>
<name>A0ABY7SVM8_9RHOB</name>
<accession>A0ABY7SVM8</accession>
<reference evidence="2 3" key="1">
    <citation type="submission" date="2021-01" db="EMBL/GenBank/DDBJ databases">
        <title>Biogeographic distribution of Paracoccus.</title>
        <authorList>
            <person name="Hollensteiner J."/>
            <person name="Leineberger J."/>
            <person name="Brinkhoff T."/>
            <person name="Daniel R."/>
        </authorList>
    </citation>
    <scope>NUCLEOTIDE SEQUENCE [LARGE SCALE GENOMIC DNA]</scope>
    <source>
        <strain evidence="2 3">LMG25392</strain>
    </source>
</reference>
<dbReference type="EMBL" id="CP067134">
    <property type="protein sequence ID" value="WCR09997.1"/>
    <property type="molecule type" value="Genomic_DNA"/>
</dbReference>